<proteinExistence type="inferred from homology"/>
<dbReference type="Proteomes" id="UP000694924">
    <property type="component" value="Unplaced"/>
</dbReference>
<evidence type="ECO:0000313" key="10">
    <source>
        <dbReference type="Proteomes" id="UP000694924"/>
    </source>
</evidence>
<evidence type="ECO:0000313" key="11">
    <source>
        <dbReference type="RefSeq" id="XP_015171689.1"/>
    </source>
</evidence>
<dbReference type="PANTHER" id="PTHR23061">
    <property type="entry name" value="DNA POLYMERASE 2 ALPHA 70 KDA SUBUNIT"/>
    <property type="match status" value="1"/>
</dbReference>
<dbReference type="GeneID" id="107063987"/>
<comment type="subcellular location">
    <subcellularLocation>
        <location evidence="1 6">Nucleus</location>
    </subcellularLocation>
</comment>
<feature type="domain" description="DNA polymerase alpha/delta/epsilon subunit B" evidence="7">
    <location>
        <begin position="344"/>
        <end position="548"/>
    </location>
</feature>
<evidence type="ECO:0000259" key="7">
    <source>
        <dbReference type="Pfam" id="PF04042"/>
    </source>
</evidence>
<evidence type="ECO:0000256" key="2">
    <source>
        <dbReference type="ARBA" id="ARBA00007299"/>
    </source>
</evidence>
<dbReference type="Pfam" id="PF04042">
    <property type="entry name" value="DNA_pol_E_B"/>
    <property type="match status" value="1"/>
</dbReference>
<sequence length="590" mass="67856">MDKIENLQKYFQEFGCTVEDNRVLDKCTQLCDLYDVDEEKLVEMWLGYSTSTYNEVDITLNRLIKMENDLLKKQDQSNSMNKTGEFSNVKSVIDSSYKQIETDSILEMYGCEGTTAFTTATSKRVRSPDLLENDEDTKIRAVDSQFFPLSYAPRSDTLVRCRVNHDSGKTILFFGKEISSWNRESDYDVNIVSISETVPFNFLYMYELLRYQQSNIFSACYEIGKRLCNIWSKTDRTNILYTQNVTFQSQANFRTWGRILCDSHTKSDITSYMLEGCKLSNDGYKAATISLNLDGVKQYSLYPGQIVAVEGTNPTNSVFNAKQFFTKGYASKSEPPKLKQNLNIMVAAGPFTLSDNLCYQPLFNIMERVVKEEPHILILIGPFIEKSHPQVKNSKLMETFQELFERLLVKAMQYLLGKSVKLVIIPSHLDAHHFAVFPTPKFHINKDKFPQNGENLYMMSDPSIVDIDGLIIGVTSVDSIKHISKEEISNFPATDRLIRIADHILSQRCFYPFYPPAVNLDTKLWKKHAFFNIQPHILILPSDMRYFCGVINDCLVLNPERSIKQMYARLCIRPSEQWNPHNVSCEIGKI</sequence>
<keyword evidence="4 6" id="KW-0235">DNA replication</keyword>
<evidence type="ECO:0000256" key="4">
    <source>
        <dbReference type="ARBA" id="ARBA00022705"/>
    </source>
</evidence>
<protein>
    <recommendedName>
        <fullName evidence="3 6">DNA polymerase alpha subunit B</fullName>
    </recommendedName>
</protein>
<dbReference type="Gene3D" id="3.60.21.60">
    <property type="match status" value="2"/>
</dbReference>
<evidence type="ECO:0000256" key="1">
    <source>
        <dbReference type="ARBA" id="ARBA00004123"/>
    </source>
</evidence>
<dbReference type="PIRSF" id="PIRSF018300">
    <property type="entry name" value="DNA_pol_alph_2"/>
    <property type="match status" value="1"/>
</dbReference>
<dbReference type="Pfam" id="PF08418">
    <property type="entry name" value="Pol_alpha_B_N"/>
    <property type="match status" value="1"/>
</dbReference>
<evidence type="ECO:0000256" key="5">
    <source>
        <dbReference type="ARBA" id="ARBA00023242"/>
    </source>
</evidence>
<dbReference type="Gene3D" id="1.10.8.530">
    <property type="entry name" value="DNA polymerase alpha-primase, subunit B, N-terminal domain"/>
    <property type="match status" value="1"/>
</dbReference>
<gene>
    <name evidence="11" type="primary">LOC107063987</name>
</gene>
<evidence type="ECO:0000259" key="9">
    <source>
        <dbReference type="Pfam" id="PF22062"/>
    </source>
</evidence>
<keyword evidence="5 6" id="KW-0539">Nucleus</keyword>
<dbReference type="InterPro" id="IPR016722">
    <property type="entry name" value="DNA_pol_alpha_bsu"/>
</dbReference>
<evidence type="ECO:0000259" key="8">
    <source>
        <dbReference type="Pfam" id="PF08418"/>
    </source>
</evidence>
<dbReference type="PANTHER" id="PTHR23061:SF12">
    <property type="entry name" value="DNA POLYMERASE ALPHA SUBUNIT B"/>
    <property type="match status" value="1"/>
</dbReference>
<dbReference type="Pfam" id="PF22062">
    <property type="entry name" value="OB_DPOA2"/>
    <property type="match status" value="1"/>
</dbReference>
<feature type="domain" description="DNA polymerase alpha subunit B N-terminal" evidence="8">
    <location>
        <begin position="5"/>
        <end position="73"/>
    </location>
</feature>
<dbReference type="InterPro" id="IPR054300">
    <property type="entry name" value="OB_DPOA2"/>
</dbReference>
<keyword evidence="10" id="KW-1185">Reference proteome</keyword>
<feature type="domain" description="DNA polymerase alpha subunit B OB" evidence="9">
    <location>
        <begin position="243"/>
        <end position="324"/>
    </location>
</feature>
<dbReference type="InterPro" id="IPR013627">
    <property type="entry name" value="Pol_alpha_B_N"/>
</dbReference>
<accession>A0ABM1HUQ2</accession>
<evidence type="ECO:0000256" key="6">
    <source>
        <dbReference type="PIRNR" id="PIRNR018300"/>
    </source>
</evidence>
<comment type="similarity">
    <text evidence="2 6">Belongs to the DNA polymerase alpha subunit B family.</text>
</comment>
<evidence type="ECO:0000256" key="3">
    <source>
        <dbReference type="ARBA" id="ARBA00018596"/>
    </source>
</evidence>
<dbReference type="InterPro" id="IPR007185">
    <property type="entry name" value="DNA_pol_a/d/e_bsu"/>
</dbReference>
<dbReference type="RefSeq" id="XP_015171689.1">
    <property type="nucleotide sequence ID" value="XM_015316203.1"/>
</dbReference>
<reference evidence="11" key="1">
    <citation type="submission" date="2025-08" db="UniProtKB">
        <authorList>
            <consortium name="RefSeq"/>
        </authorList>
    </citation>
    <scope>IDENTIFICATION</scope>
    <source>
        <tissue evidence="11">Whole body</tissue>
    </source>
</reference>
<dbReference type="InterPro" id="IPR043034">
    <property type="entry name" value="DNA_pol_alpha_B_N_sf"/>
</dbReference>
<organism evidence="10 11">
    <name type="scientific">Polistes dominula</name>
    <name type="common">European paper wasp</name>
    <name type="synonym">Vespa dominula</name>
    <dbReference type="NCBI Taxonomy" id="743375"/>
    <lineage>
        <taxon>Eukaryota</taxon>
        <taxon>Metazoa</taxon>
        <taxon>Ecdysozoa</taxon>
        <taxon>Arthropoda</taxon>
        <taxon>Hexapoda</taxon>
        <taxon>Insecta</taxon>
        <taxon>Pterygota</taxon>
        <taxon>Neoptera</taxon>
        <taxon>Endopterygota</taxon>
        <taxon>Hymenoptera</taxon>
        <taxon>Apocrita</taxon>
        <taxon>Aculeata</taxon>
        <taxon>Vespoidea</taxon>
        <taxon>Vespidae</taxon>
        <taxon>Polistinae</taxon>
        <taxon>Polistini</taxon>
        <taxon>Polistes</taxon>
    </lineage>
</organism>
<comment type="function">
    <text evidence="6">Accessory subunit of the DNA polymerase alpha complex (also known as the alpha DNA polymerase-primase complex) which plays an essential role in the initiation of DNA synthesis.</text>
</comment>
<name>A0ABM1HUQ2_POLDO</name>